<protein>
    <submittedName>
        <fullName evidence="9">Uncharacterized protein</fullName>
    </submittedName>
</protein>
<keyword evidence="4 8" id="KW-0812">Transmembrane</keyword>
<comment type="subcellular location">
    <subcellularLocation>
        <location evidence="1">Membrane</location>
        <topology evidence="1">Multi-pass membrane protein</topology>
    </subcellularLocation>
</comment>
<evidence type="ECO:0000256" key="5">
    <source>
        <dbReference type="ARBA" id="ARBA00022847"/>
    </source>
</evidence>
<accession>A0AAU9V144</accession>
<dbReference type="Proteomes" id="UP001153954">
    <property type="component" value="Unassembled WGS sequence"/>
</dbReference>
<gene>
    <name evidence="9" type="ORF">EEDITHA_LOCUS18394</name>
</gene>
<organism evidence="9 10">
    <name type="scientific">Euphydryas editha</name>
    <name type="common">Edith's checkerspot</name>
    <dbReference type="NCBI Taxonomy" id="104508"/>
    <lineage>
        <taxon>Eukaryota</taxon>
        <taxon>Metazoa</taxon>
        <taxon>Ecdysozoa</taxon>
        <taxon>Arthropoda</taxon>
        <taxon>Hexapoda</taxon>
        <taxon>Insecta</taxon>
        <taxon>Pterygota</taxon>
        <taxon>Neoptera</taxon>
        <taxon>Endopterygota</taxon>
        <taxon>Lepidoptera</taxon>
        <taxon>Glossata</taxon>
        <taxon>Ditrysia</taxon>
        <taxon>Papilionoidea</taxon>
        <taxon>Nymphalidae</taxon>
        <taxon>Nymphalinae</taxon>
        <taxon>Euphydryas</taxon>
    </lineage>
</organism>
<keyword evidence="5" id="KW-0769">Symport</keyword>
<keyword evidence="3" id="KW-0813">Transport</keyword>
<evidence type="ECO:0000256" key="7">
    <source>
        <dbReference type="ARBA" id="ARBA00023136"/>
    </source>
</evidence>
<keyword evidence="10" id="KW-1185">Reference proteome</keyword>
<feature type="transmembrane region" description="Helical" evidence="8">
    <location>
        <begin position="133"/>
        <end position="154"/>
    </location>
</feature>
<keyword evidence="6 8" id="KW-1133">Transmembrane helix</keyword>
<evidence type="ECO:0000256" key="2">
    <source>
        <dbReference type="ARBA" id="ARBA00006459"/>
    </source>
</evidence>
<reference evidence="9" key="1">
    <citation type="submission" date="2022-03" db="EMBL/GenBank/DDBJ databases">
        <authorList>
            <person name="Tunstrom K."/>
        </authorList>
    </citation>
    <scope>NUCLEOTIDE SEQUENCE</scope>
</reference>
<dbReference type="InterPro" id="IPR037272">
    <property type="entry name" value="SNS_sf"/>
</dbReference>
<name>A0AAU9V144_EUPED</name>
<dbReference type="GO" id="GO:0005886">
    <property type="term" value="C:plasma membrane"/>
    <property type="evidence" value="ECO:0007669"/>
    <property type="project" value="TreeGrafter"/>
</dbReference>
<proteinExistence type="inferred from homology"/>
<comment type="similarity">
    <text evidence="2">Belongs to the sodium:neurotransmitter symporter (SNF) (TC 2.A.22) family.</text>
</comment>
<dbReference type="PANTHER" id="PTHR11616">
    <property type="entry name" value="SODIUM/CHLORIDE DEPENDENT TRANSPORTER"/>
    <property type="match status" value="1"/>
</dbReference>
<comment type="caution">
    <text evidence="9">The sequence shown here is derived from an EMBL/GenBank/DDBJ whole genome shotgun (WGS) entry which is preliminary data.</text>
</comment>
<keyword evidence="7 8" id="KW-0472">Membrane</keyword>
<dbReference type="GO" id="GO:0005283">
    <property type="term" value="F:amino acid:sodium symporter activity"/>
    <property type="evidence" value="ECO:0007669"/>
    <property type="project" value="TreeGrafter"/>
</dbReference>
<evidence type="ECO:0000313" key="10">
    <source>
        <dbReference type="Proteomes" id="UP001153954"/>
    </source>
</evidence>
<dbReference type="InterPro" id="IPR000175">
    <property type="entry name" value="Na/ntran_symport"/>
</dbReference>
<feature type="transmembrane region" description="Helical" evidence="8">
    <location>
        <begin position="39"/>
        <end position="64"/>
    </location>
</feature>
<dbReference type="AlphaFoldDB" id="A0AAU9V144"/>
<evidence type="ECO:0000256" key="4">
    <source>
        <dbReference type="ARBA" id="ARBA00022692"/>
    </source>
</evidence>
<evidence type="ECO:0000313" key="9">
    <source>
        <dbReference type="EMBL" id="CAH2103952.1"/>
    </source>
</evidence>
<dbReference type="GO" id="GO:0089718">
    <property type="term" value="P:amino acid import across plasma membrane"/>
    <property type="evidence" value="ECO:0007669"/>
    <property type="project" value="TreeGrafter"/>
</dbReference>
<evidence type="ECO:0000256" key="3">
    <source>
        <dbReference type="ARBA" id="ARBA00022448"/>
    </source>
</evidence>
<dbReference type="PROSITE" id="PS50267">
    <property type="entry name" value="NA_NEUROTRAN_SYMP_3"/>
    <property type="match status" value="1"/>
</dbReference>
<feature type="transmembrane region" description="Helical" evidence="8">
    <location>
        <begin position="161"/>
        <end position="184"/>
    </location>
</feature>
<feature type="transmembrane region" description="Helical" evidence="8">
    <location>
        <begin position="238"/>
        <end position="254"/>
    </location>
</feature>
<dbReference type="SUPFAM" id="SSF161070">
    <property type="entry name" value="SNF-like"/>
    <property type="match status" value="1"/>
</dbReference>
<dbReference type="EMBL" id="CAKOGL010000026">
    <property type="protein sequence ID" value="CAH2103952.1"/>
    <property type="molecule type" value="Genomic_DNA"/>
</dbReference>
<dbReference type="PANTHER" id="PTHR11616:SF241">
    <property type="entry name" value="SODIUM- AND CHLORIDE-DEPENDENT GLYCINE TRANSPORTER 2"/>
    <property type="match status" value="1"/>
</dbReference>
<evidence type="ECO:0000256" key="1">
    <source>
        <dbReference type="ARBA" id="ARBA00004141"/>
    </source>
</evidence>
<feature type="transmembrane region" description="Helical" evidence="8">
    <location>
        <begin position="204"/>
        <end position="226"/>
    </location>
</feature>
<sequence>MLSFQQNAFNLVTDPFGVGLIGVYDFGTMSPFTMIDNAVIIFAIVFVVSAFARSLIVRVLYLVLTNCVDTKIIESPHYLLFAILPLSTEFMDAHKIFILYIYSYMTIALVACLAMFTSIVSRLLHSEFHSVKNIYIVGLFCFLGFNLSLPLSALTTQKMKGVMYGLNTCSLYFGGIKVAIVMWLYGVQTFSTDIHFWLGFKPTQFWKCIWGMLPIFILTIMCINIISIKNLNDESQKLMAYTWICLSLLIQLIIDAKMIAKYIMKNNLVGVFKSNFKYGPPDLDDRKRRKYFDEITESRQCRHDCMIIDEKYDCNHMPLIFKSRSNVPSAESSLTNIYEGPSGKKTSSVIDVSMLHAN</sequence>
<feature type="transmembrane region" description="Helical" evidence="8">
    <location>
        <begin position="97"/>
        <end position="121"/>
    </location>
</feature>
<evidence type="ECO:0000256" key="8">
    <source>
        <dbReference type="SAM" id="Phobius"/>
    </source>
</evidence>
<evidence type="ECO:0000256" key="6">
    <source>
        <dbReference type="ARBA" id="ARBA00022989"/>
    </source>
</evidence>